<organism evidence="2 3">
    <name type="scientific">Caenorhabditis briggsae</name>
    <dbReference type="NCBI Taxonomy" id="6238"/>
    <lineage>
        <taxon>Eukaryota</taxon>
        <taxon>Metazoa</taxon>
        <taxon>Ecdysozoa</taxon>
        <taxon>Nematoda</taxon>
        <taxon>Chromadorea</taxon>
        <taxon>Rhabditida</taxon>
        <taxon>Rhabditina</taxon>
        <taxon>Rhabditomorpha</taxon>
        <taxon>Rhabditoidea</taxon>
        <taxon>Rhabditidae</taxon>
        <taxon>Peloderinae</taxon>
        <taxon>Caenorhabditis</taxon>
    </lineage>
</organism>
<accession>A0AAE9A8G7</accession>
<name>A0AAE9A8G7_CAEBR</name>
<evidence type="ECO:0000313" key="3">
    <source>
        <dbReference type="Proteomes" id="UP000827892"/>
    </source>
</evidence>
<dbReference type="OMA" id="YFNHEND"/>
<feature type="region of interest" description="Disordered" evidence="1">
    <location>
        <begin position="72"/>
        <end position="91"/>
    </location>
</feature>
<reference evidence="2 3" key="1">
    <citation type="submission" date="2022-05" db="EMBL/GenBank/DDBJ databases">
        <title>Chromosome-level reference genomes for two strains of Caenorhabditis briggsae: an improved platform for comparative genomics.</title>
        <authorList>
            <person name="Stevens L."/>
            <person name="Andersen E.C."/>
        </authorList>
    </citation>
    <scope>NUCLEOTIDE SEQUENCE [LARGE SCALE GENOMIC DNA]</scope>
    <source>
        <strain evidence="2">QX1410_ONT</strain>
        <tissue evidence="2">Whole-organism</tissue>
    </source>
</reference>
<dbReference type="EMBL" id="CP090894">
    <property type="protein sequence ID" value="ULT93492.1"/>
    <property type="molecule type" value="Genomic_DNA"/>
</dbReference>
<gene>
    <name evidence="2" type="ORF">L3Y34_003172</name>
</gene>
<evidence type="ECO:0000313" key="2">
    <source>
        <dbReference type="EMBL" id="ULT93492.1"/>
    </source>
</evidence>
<protein>
    <submittedName>
        <fullName evidence="2">Uncharacterized protein</fullName>
    </submittedName>
</protein>
<proteinExistence type="predicted"/>
<dbReference type="RefSeq" id="XP_002632674.2">
    <property type="nucleotide sequence ID" value="XM_002632628.2"/>
</dbReference>
<evidence type="ECO:0000256" key="1">
    <source>
        <dbReference type="SAM" id="MobiDB-lite"/>
    </source>
</evidence>
<dbReference type="Proteomes" id="UP000827892">
    <property type="component" value="Chromosome IV"/>
</dbReference>
<dbReference type="AlphaFoldDB" id="A0AAE9A8G7"/>
<feature type="compositionally biased region" description="Acidic residues" evidence="1">
    <location>
        <begin position="74"/>
        <end position="86"/>
    </location>
</feature>
<sequence>MVHKHLQDSHESLTLYARYEFLKRNPVSEAHRNFCEMLTSEKGDNASNTLTNCRPVYTTAIMFYGTCVEKPEEVNPEEDSDTDSEDLNPPKEQFKVNFHKKDLSKFYEKFYEEKHKTESIKNVIAASGALERLYLRTLNGNFLEYVKKSKFPISHLRTTRAYGKVKLQFHDKGKKKIQNLEYWRCDKYRTLIWRNYHARLDGSRRFQQFAARNVFQMTRCTPLDEIEFKTEPYSSWNVAFEPFDKFYYILADCFLKSLVLKMNAKKFSMDITWFKSTPQDNNPKKEPLLVLLNLMKPEAIEHIKLRKWDDWHIRENRKTRIMRNFSRKVRQLEQWRMTRKLDILDKNIQVLPEDYIVGSQAETIRVGLKEKDVYELCELVRQRRFPFFLTMTVNGDFDYLKAVGLLAVKRDIKRVPPFEVNENLVKVSYRLGNFQDRKSLEFFMDFDNAEWEGKKENKIFFHIKDTTDEKTKN</sequence>
<dbReference type="KEGG" id="cbr:CBG_21600"/>